<dbReference type="AlphaFoldDB" id="A0A2N3IGZ8"/>
<dbReference type="InterPro" id="IPR011055">
    <property type="entry name" value="Dup_hybrid_motif"/>
</dbReference>
<dbReference type="Proteomes" id="UP000233618">
    <property type="component" value="Unassembled WGS sequence"/>
</dbReference>
<dbReference type="SUPFAM" id="SSF51261">
    <property type="entry name" value="Duplicated hybrid motif"/>
    <property type="match status" value="1"/>
</dbReference>
<name>A0A2N3IGZ8_9BACT</name>
<dbReference type="EMBL" id="MVDE01000001">
    <property type="protein sequence ID" value="PKQ69584.1"/>
    <property type="molecule type" value="Genomic_DNA"/>
</dbReference>
<sequence length="576" mass="66412">MKITRTYTIFTLLSLLFLFSKQIYSQSIIFPQNYFRSPVDFDITLSGNFAELRNNHFHSGIDIRTFTTGKKVYAVADGFVSRIKISSGGYGKAIYIDHPNGYTSVFAHLDHFNKDIEEFVKSYQYQNNTFEFDLNLKNNEIQIKKGTVIAFSGNTGSSAGPHLHFEIRDTKSEHPLNPLLFGFKIKDTTPPKIFNFYAYPLDSASNVNGLNSRQSFPVTFYNNAYHLKGDPKLKLLGNIGFALETNDYMDNTWGKCGIFDMKMKINDTLISSYSFEEFSFDESTYINSHLDYELNVSHNKRIHKTFKEPNNQLSIYSKMKNNGVFQFKKSTGYKIDFFVSDANLNKSSLRVYAAGNEIEKIFPKDNFDVLMNYEKENTFKKENIELKFPKNSFYSNIPFTYSCEQDSNYLSDIHYICNENIPVHNYYTISIKPKSIPKGKSDKLLVVRIDAKGEIINEGGIYFDSSVKTKSRYFGKFAVSADTISPTIKPITNFHLKSLKGQKSIRFTIKDELSGIKSYEGSIDGKWVLFEYDAKNDLLLYVFDRKRLAPNKNHQLQIKVTDQVQNQKIFTSNFIW</sequence>
<dbReference type="Gene3D" id="2.70.70.10">
    <property type="entry name" value="Glucose Permease (Domain IIA)"/>
    <property type="match status" value="1"/>
</dbReference>
<dbReference type="GO" id="GO:0004222">
    <property type="term" value="F:metalloendopeptidase activity"/>
    <property type="evidence" value="ECO:0007669"/>
    <property type="project" value="TreeGrafter"/>
</dbReference>
<evidence type="ECO:0000259" key="1">
    <source>
        <dbReference type="Pfam" id="PF01551"/>
    </source>
</evidence>
<dbReference type="InterPro" id="IPR016047">
    <property type="entry name" value="M23ase_b-sheet_dom"/>
</dbReference>
<gene>
    <name evidence="2" type="ORF">BZG01_01295</name>
</gene>
<dbReference type="PANTHER" id="PTHR21666">
    <property type="entry name" value="PEPTIDASE-RELATED"/>
    <property type="match status" value="1"/>
</dbReference>
<comment type="caution">
    <text evidence="2">The sequence shown here is derived from an EMBL/GenBank/DDBJ whole genome shotgun (WGS) entry which is preliminary data.</text>
</comment>
<feature type="domain" description="M23ase beta-sheet core" evidence="1">
    <location>
        <begin position="141"/>
        <end position="178"/>
    </location>
</feature>
<protein>
    <recommendedName>
        <fullName evidence="1">M23ase beta-sheet core domain-containing protein</fullName>
    </recommendedName>
</protein>
<keyword evidence="3" id="KW-1185">Reference proteome</keyword>
<dbReference type="PANTHER" id="PTHR21666:SF285">
    <property type="entry name" value="M23 FAMILY METALLOPEPTIDASE"/>
    <property type="match status" value="1"/>
</dbReference>
<dbReference type="Pfam" id="PF01551">
    <property type="entry name" value="Peptidase_M23"/>
    <property type="match status" value="2"/>
</dbReference>
<accession>A0A2N3IGZ8</accession>
<feature type="domain" description="M23ase beta-sheet core" evidence="1">
    <location>
        <begin position="57"/>
        <end position="122"/>
    </location>
</feature>
<reference evidence="2 3" key="1">
    <citation type="journal article" date="2017" name="Front. Microbiol.">
        <title>Labilibaculum manganireducens gen. nov., sp. nov. and Labilibaculum filiforme sp. nov., Novel Bacteroidetes Isolated from Subsurface Sediments of the Baltic Sea.</title>
        <authorList>
            <person name="Vandieken V."/>
            <person name="Marshall I.P."/>
            <person name="Niemann H."/>
            <person name="Engelen B."/>
            <person name="Cypionka H."/>
        </authorList>
    </citation>
    <scope>NUCLEOTIDE SEQUENCE [LARGE SCALE GENOMIC DNA]</scope>
    <source>
        <strain evidence="2 3">59.10-2M</strain>
    </source>
</reference>
<proteinExistence type="predicted"/>
<dbReference type="RefSeq" id="WP_101308015.1">
    <property type="nucleotide sequence ID" value="NZ_MVDE01000001.1"/>
</dbReference>
<evidence type="ECO:0000313" key="2">
    <source>
        <dbReference type="EMBL" id="PKQ69584.1"/>
    </source>
</evidence>
<organism evidence="2 3">
    <name type="scientific">Labilibaculum manganireducens</name>
    <dbReference type="NCBI Taxonomy" id="1940525"/>
    <lineage>
        <taxon>Bacteria</taxon>
        <taxon>Pseudomonadati</taxon>
        <taxon>Bacteroidota</taxon>
        <taxon>Bacteroidia</taxon>
        <taxon>Marinilabiliales</taxon>
        <taxon>Marinifilaceae</taxon>
        <taxon>Labilibaculum</taxon>
    </lineage>
</organism>
<dbReference type="InterPro" id="IPR050570">
    <property type="entry name" value="Cell_wall_metabolism_enzyme"/>
</dbReference>
<evidence type="ECO:0000313" key="3">
    <source>
        <dbReference type="Proteomes" id="UP000233618"/>
    </source>
</evidence>
<dbReference type="CDD" id="cd12797">
    <property type="entry name" value="M23_peptidase"/>
    <property type="match status" value="1"/>
</dbReference>